<accession>A0A061BAL7</accession>
<feature type="compositionally biased region" description="Low complexity" evidence="1">
    <location>
        <begin position="302"/>
        <end position="312"/>
    </location>
</feature>
<feature type="region of interest" description="Disordered" evidence="1">
    <location>
        <begin position="1"/>
        <end position="52"/>
    </location>
</feature>
<feature type="compositionally biased region" description="Low complexity" evidence="1">
    <location>
        <begin position="284"/>
        <end position="294"/>
    </location>
</feature>
<feature type="compositionally biased region" description="Basic and acidic residues" evidence="1">
    <location>
        <begin position="477"/>
        <end position="496"/>
    </location>
</feature>
<feature type="region of interest" description="Disordered" evidence="1">
    <location>
        <begin position="327"/>
        <end position="546"/>
    </location>
</feature>
<dbReference type="EMBL" id="LK052943">
    <property type="protein sequence ID" value="CDR43954.1"/>
    <property type="molecule type" value="Genomic_DNA"/>
</dbReference>
<feature type="compositionally biased region" description="Low complexity" evidence="1">
    <location>
        <begin position="519"/>
        <end position="530"/>
    </location>
</feature>
<organism evidence="2">
    <name type="scientific">Rhodotorula toruloides</name>
    <name type="common">Yeast</name>
    <name type="synonym">Rhodosporidium toruloides</name>
    <dbReference type="NCBI Taxonomy" id="5286"/>
    <lineage>
        <taxon>Eukaryota</taxon>
        <taxon>Fungi</taxon>
        <taxon>Dikarya</taxon>
        <taxon>Basidiomycota</taxon>
        <taxon>Pucciniomycotina</taxon>
        <taxon>Microbotryomycetes</taxon>
        <taxon>Sporidiobolales</taxon>
        <taxon>Sporidiobolaceae</taxon>
        <taxon>Rhodotorula</taxon>
    </lineage>
</organism>
<feature type="region of interest" description="Disordered" evidence="1">
    <location>
        <begin position="111"/>
        <end position="315"/>
    </location>
</feature>
<evidence type="ECO:0000256" key="1">
    <source>
        <dbReference type="SAM" id="MobiDB-lite"/>
    </source>
</evidence>
<name>A0A061BAL7_RHOTO</name>
<feature type="compositionally biased region" description="Low complexity" evidence="1">
    <location>
        <begin position="121"/>
        <end position="132"/>
    </location>
</feature>
<evidence type="ECO:0000313" key="2">
    <source>
        <dbReference type="EMBL" id="CDR43954.1"/>
    </source>
</evidence>
<protein>
    <submittedName>
        <fullName evidence="2">RHTO0S08e08460g1_1</fullName>
    </submittedName>
</protein>
<proteinExistence type="predicted"/>
<feature type="compositionally biased region" description="Polar residues" evidence="1">
    <location>
        <begin position="143"/>
        <end position="152"/>
    </location>
</feature>
<reference evidence="2" key="1">
    <citation type="journal article" date="2014" name="Genome Announc.">
        <title>Draft genome sequence of Rhodosporidium toruloides CECT1137, an oleaginous yeast of biotechnological interest.</title>
        <authorList>
            <person name="Morin N."/>
            <person name="Calcas X."/>
            <person name="Devillers H."/>
            <person name="Durrens P."/>
            <person name="Sherman D.J."/>
            <person name="Nicaud J.-M."/>
            <person name="Neuveglise C."/>
        </authorList>
    </citation>
    <scope>NUCLEOTIDE SEQUENCE</scope>
    <source>
        <strain evidence="2">CECT1137</strain>
    </source>
</reference>
<sequence length="546" mass="58301">MCLPAREVASPRSTGRPIFIAPKQRSPSSPLPPDSTSLAVAPPHDSPSPRTSVYLPAEATLTPAPFSAPLDSAAGVFPGPPPIPSRHLLGRISQDFARPPSETPLSILCAQQAAEQDTKTRSASRQSNRNSRILPGATLLSDWESQTLTRSKSAGAMSSECRSRFRFNQLTPPVPRLSSPSSDDAMAGTLRQRHLVSPVVTPKLGSPEAEQIEAPSSPPVDSTKKEEHRGRSLSALLGQARASFGLRGSVSSMEGAAGQRRRSKLFPPQFEEVPITHARTSAQPRSSYPISPSSPNTPPLGFDSFSSADSAAPLSQDRPELFSFANYTLSPVPPLHPRPSDASMRSNSSYATAGRAEHSAAPQPRRPSTTVFADPCPPSLHDPFASLRKSKSVGSLVSPQPRVSSLQATATPIGEGSPHVYDESEQSDDRPVGSPLGDLIEELRARQAEMMSERVASPSCLQQQLAHEEDEDDDKDERDVDSPVVGRHDSHDRSLREFSFSSSPGSEHPFSLHSYLDGSAISPAPLSLAPSPLPGCKSSGDPFLQS</sequence>
<gene>
    <name evidence="2" type="ORF">RHTO0S_08e08460g</name>
</gene>
<feature type="compositionally biased region" description="Polar residues" evidence="1">
    <location>
        <begin position="392"/>
        <end position="410"/>
    </location>
</feature>
<dbReference type="AlphaFoldDB" id="A0A061BAL7"/>